<dbReference type="GO" id="GO:0005829">
    <property type="term" value="C:cytosol"/>
    <property type="evidence" value="ECO:0007669"/>
    <property type="project" value="TreeGrafter"/>
</dbReference>
<dbReference type="Gene3D" id="1.10.10.10">
    <property type="entry name" value="Winged helix-like DNA-binding domain superfamily/Winged helix DNA-binding domain"/>
    <property type="match status" value="1"/>
</dbReference>
<dbReference type="Pfam" id="PF13412">
    <property type="entry name" value="HTH_24"/>
    <property type="match status" value="1"/>
</dbReference>
<comment type="caution">
    <text evidence="5">The sequence shown here is derived from an EMBL/GenBank/DDBJ whole genome shotgun (WGS) entry which is preliminary data.</text>
</comment>
<keyword evidence="1" id="KW-0805">Transcription regulation</keyword>
<dbReference type="GO" id="GO:0043565">
    <property type="term" value="F:sequence-specific DNA binding"/>
    <property type="evidence" value="ECO:0007669"/>
    <property type="project" value="InterPro"/>
</dbReference>
<keyword evidence="3" id="KW-0804">Transcription</keyword>
<keyword evidence="6" id="KW-1185">Reference proteome</keyword>
<dbReference type="Gene3D" id="3.30.70.920">
    <property type="match status" value="1"/>
</dbReference>
<dbReference type="InterPro" id="IPR019887">
    <property type="entry name" value="Tscrpt_reg_AsnC/Lrp_C"/>
</dbReference>
<dbReference type="SMART" id="SM00344">
    <property type="entry name" value="HTH_ASNC"/>
    <property type="match status" value="1"/>
</dbReference>
<proteinExistence type="predicted"/>
<dbReference type="PANTHER" id="PTHR30154">
    <property type="entry name" value="LEUCINE-RESPONSIVE REGULATORY PROTEIN"/>
    <property type="match status" value="1"/>
</dbReference>
<protein>
    <submittedName>
        <fullName evidence="5">AsnC family transcriptional regulator</fullName>
    </submittedName>
</protein>
<reference evidence="5 6" key="1">
    <citation type="submission" date="2018-04" db="EMBL/GenBank/DDBJ databases">
        <title>Genomic Encyclopedia of Archaeal and Bacterial Type Strains, Phase II (KMG-II): from individual species to whole genera.</title>
        <authorList>
            <person name="Goeker M."/>
        </authorList>
    </citation>
    <scope>NUCLEOTIDE SEQUENCE [LARGE SCALE GENOMIC DNA]</scope>
    <source>
        <strain evidence="5 6">DSM 29329</strain>
    </source>
</reference>
<dbReference type="PROSITE" id="PS50956">
    <property type="entry name" value="HTH_ASNC_2"/>
    <property type="match status" value="1"/>
</dbReference>
<evidence type="ECO:0000256" key="3">
    <source>
        <dbReference type="ARBA" id="ARBA00023163"/>
    </source>
</evidence>
<sequence length="176" mass="20386">MQQRQRRHSFGAIELDEVDVRMLAILQADGRISKSRLAGEINLSASACFERMQRLERSGVISAYQARIDLLQLGDPQLIQVHVMLESHRSSDFTRFERRIMDEDMIMECFALGGGVDYSLTVWALRISDYQTLLDRLLDSDIGIKRYFTYVITKRIKQTHLGIEDLVRRRISGHLL</sequence>
<dbReference type="Proteomes" id="UP000244069">
    <property type="component" value="Unassembled WGS sequence"/>
</dbReference>
<dbReference type="OrthoDB" id="9803143at2"/>
<dbReference type="AlphaFoldDB" id="A0A2T6A016"/>
<dbReference type="EMBL" id="QBKN01000052">
    <property type="protein sequence ID" value="PTX37170.1"/>
    <property type="molecule type" value="Genomic_DNA"/>
</dbReference>
<evidence type="ECO:0000256" key="2">
    <source>
        <dbReference type="ARBA" id="ARBA00023125"/>
    </source>
</evidence>
<dbReference type="GO" id="GO:0043200">
    <property type="term" value="P:response to amino acid"/>
    <property type="evidence" value="ECO:0007669"/>
    <property type="project" value="TreeGrafter"/>
</dbReference>
<dbReference type="InterPro" id="IPR019888">
    <property type="entry name" value="Tscrpt_reg_AsnC-like"/>
</dbReference>
<evidence type="ECO:0000259" key="4">
    <source>
        <dbReference type="PROSITE" id="PS50956"/>
    </source>
</evidence>
<dbReference type="InterPro" id="IPR011008">
    <property type="entry name" value="Dimeric_a/b-barrel"/>
</dbReference>
<dbReference type="InterPro" id="IPR036390">
    <property type="entry name" value="WH_DNA-bd_sf"/>
</dbReference>
<dbReference type="Pfam" id="PF01037">
    <property type="entry name" value="AsnC_trans_reg"/>
    <property type="match status" value="1"/>
</dbReference>
<accession>A0A2T6A016</accession>
<gene>
    <name evidence="5" type="ORF">C8N44_1526</name>
</gene>
<dbReference type="SUPFAM" id="SSF54909">
    <property type="entry name" value="Dimeric alpha+beta barrel"/>
    <property type="match status" value="1"/>
</dbReference>
<evidence type="ECO:0000256" key="1">
    <source>
        <dbReference type="ARBA" id="ARBA00023015"/>
    </source>
</evidence>
<dbReference type="SUPFAM" id="SSF46785">
    <property type="entry name" value="Winged helix' DNA-binding domain"/>
    <property type="match status" value="1"/>
</dbReference>
<dbReference type="PANTHER" id="PTHR30154:SF34">
    <property type="entry name" value="TRANSCRIPTIONAL REGULATOR AZLB"/>
    <property type="match status" value="1"/>
</dbReference>
<evidence type="ECO:0000313" key="6">
    <source>
        <dbReference type="Proteomes" id="UP000244069"/>
    </source>
</evidence>
<keyword evidence="2" id="KW-0238">DNA-binding</keyword>
<dbReference type="InterPro" id="IPR000485">
    <property type="entry name" value="AsnC-type_HTH_dom"/>
</dbReference>
<evidence type="ECO:0000313" key="5">
    <source>
        <dbReference type="EMBL" id="PTX37170.1"/>
    </source>
</evidence>
<feature type="domain" description="HTH asnC-type" evidence="4">
    <location>
        <begin position="15"/>
        <end position="76"/>
    </location>
</feature>
<dbReference type="InterPro" id="IPR036388">
    <property type="entry name" value="WH-like_DNA-bd_sf"/>
</dbReference>
<name>A0A2T6A016_9RHOB</name>
<dbReference type="RefSeq" id="WP_107978886.1">
    <property type="nucleotide sequence ID" value="NZ_BMEZ01000052.1"/>
</dbReference>
<organism evidence="5 6">
    <name type="scientific">Allosediminivita pacifica</name>
    <dbReference type="NCBI Taxonomy" id="1267769"/>
    <lineage>
        <taxon>Bacteria</taxon>
        <taxon>Pseudomonadati</taxon>
        <taxon>Pseudomonadota</taxon>
        <taxon>Alphaproteobacteria</taxon>
        <taxon>Rhodobacterales</taxon>
        <taxon>Paracoccaceae</taxon>
        <taxon>Allosediminivita</taxon>
    </lineage>
</organism>
<dbReference type="PRINTS" id="PR00033">
    <property type="entry name" value="HTHASNC"/>
</dbReference>